<protein>
    <submittedName>
        <fullName evidence="2">Uncharacterized protein</fullName>
    </submittedName>
</protein>
<feature type="compositionally biased region" description="Polar residues" evidence="1">
    <location>
        <begin position="506"/>
        <end position="518"/>
    </location>
</feature>
<dbReference type="Proteomes" id="UP001497623">
    <property type="component" value="Unassembled WGS sequence"/>
</dbReference>
<accession>A0AAV2PWY8</accession>
<dbReference type="EMBL" id="CAXKWB010001605">
    <property type="protein sequence ID" value="CAL4064926.1"/>
    <property type="molecule type" value="Genomic_DNA"/>
</dbReference>
<comment type="caution">
    <text evidence="2">The sequence shown here is derived from an EMBL/GenBank/DDBJ whole genome shotgun (WGS) entry which is preliminary data.</text>
</comment>
<evidence type="ECO:0000313" key="3">
    <source>
        <dbReference type="Proteomes" id="UP001497623"/>
    </source>
</evidence>
<reference evidence="2 3" key="1">
    <citation type="submission" date="2024-05" db="EMBL/GenBank/DDBJ databases">
        <authorList>
            <person name="Wallberg A."/>
        </authorList>
    </citation>
    <scope>NUCLEOTIDE SEQUENCE [LARGE SCALE GENOMIC DNA]</scope>
</reference>
<feature type="compositionally biased region" description="Basic and acidic residues" evidence="1">
    <location>
        <begin position="537"/>
        <end position="547"/>
    </location>
</feature>
<feature type="region of interest" description="Disordered" evidence="1">
    <location>
        <begin position="454"/>
        <end position="547"/>
    </location>
</feature>
<feature type="compositionally biased region" description="Basic residues" evidence="1">
    <location>
        <begin position="524"/>
        <end position="536"/>
    </location>
</feature>
<evidence type="ECO:0000256" key="1">
    <source>
        <dbReference type="SAM" id="MobiDB-lite"/>
    </source>
</evidence>
<feature type="compositionally biased region" description="Polar residues" evidence="1">
    <location>
        <begin position="365"/>
        <end position="377"/>
    </location>
</feature>
<organism evidence="2 3">
    <name type="scientific">Meganyctiphanes norvegica</name>
    <name type="common">Northern krill</name>
    <name type="synonym">Thysanopoda norvegica</name>
    <dbReference type="NCBI Taxonomy" id="48144"/>
    <lineage>
        <taxon>Eukaryota</taxon>
        <taxon>Metazoa</taxon>
        <taxon>Ecdysozoa</taxon>
        <taxon>Arthropoda</taxon>
        <taxon>Crustacea</taxon>
        <taxon>Multicrustacea</taxon>
        <taxon>Malacostraca</taxon>
        <taxon>Eumalacostraca</taxon>
        <taxon>Eucarida</taxon>
        <taxon>Euphausiacea</taxon>
        <taxon>Euphausiidae</taxon>
        <taxon>Meganyctiphanes</taxon>
    </lineage>
</organism>
<feature type="compositionally biased region" description="Basic and acidic residues" evidence="1">
    <location>
        <begin position="353"/>
        <end position="363"/>
    </location>
</feature>
<evidence type="ECO:0000313" key="2">
    <source>
        <dbReference type="EMBL" id="CAL4064926.1"/>
    </source>
</evidence>
<proteinExistence type="predicted"/>
<feature type="compositionally biased region" description="Basic and acidic residues" evidence="1">
    <location>
        <begin position="189"/>
        <end position="212"/>
    </location>
</feature>
<feature type="region of interest" description="Disordered" evidence="1">
    <location>
        <begin position="353"/>
        <end position="377"/>
    </location>
</feature>
<name>A0AAV2PWY8_MEGNR</name>
<feature type="region of interest" description="Disordered" evidence="1">
    <location>
        <begin position="182"/>
        <end position="212"/>
    </location>
</feature>
<dbReference type="AlphaFoldDB" id="A0AAV2PWY8"/>
<sequence length="547" mass="63636">MSLPKYIETNWCSKGKAVLSFTSNGKKMKENDTVVYLSTLYIKEFEEKPELPHEECEKNYLNAAFDDTVFTDQQYVRPPGINSEIWQDWLVHWEHWKEIYIPLAWVEKYRSVCTPEYVSWHDDYMKDFPGVLPCIREGLNIQNTSQNPDFEKLENVTISDQEKCTMTVKDTKEDWEIINSEEPEENCTNDDKIVNSSNEDRQESSKKSDMDNEYEKFSNQRYWIHLWIFLNSAGIEENEELSMYFMSMANYEIKKTGPKCDIYNNDTEEQNTPLENSDAVTNSAVQMNSLQIDNLSENYVEKEDEYFSKNNEKNYDKDNLEVHVEKIISKDIINSENIENDFVNENIVPGDCEKRTNADKESENGNENTIQDDIKSVTNNQKNVIEDKLSPRGQKRHMEENIIDDQEFLSKMIVDVKNVSKKCKKNQINQKLSSGLSWAMKYIVKETNETECPFKVSDTSQDENITSEQSKNITSEDALTESTSIRTYKSSNKVDGNDFSEDNDFSKTANIEENTMSSREVHQKAKNKGKKSKNKSRKNDGVVEKVI</sequence>
<feature type="compositionally biased region" description="Polar residues" evidence="1">
    <location>
        <begin position="457"/>
        <end position="494"/>
    </location>
</feature>
<gene>
    <name evidence="2" type="ORF">MNOR_LOCUS4384</name>
</gene>
<keyword evidence="3" id="KW-1185">Reference proteome</keyword>